<evidence type="ECO:0000256" key="1">
    <source>
        <dbReference type="SAM" id="Phobius"/>
    </source>
</evidence>
<dbReference type="AlphaFoldDB" id="A0A3B1A3J8"/>
<feature type="transmembrane region" description="Helical" evidence="1">
    <location>
        <begin position="131"/>
        <end position="153"/>
    </location>
</feature>
<accession>A0A3B1A3J8</accession>
<evidence type="ECO:0008006" key="3">
    <source>
        <dbReference type="Google" id="ProtNLM"/>
    </source>
</evidence>
<dbReference type="EMBL" id="UOFS01000038">
    <property type="protein sequence ID" value="VAW98641.1"/>
    <property type="molecule type" value="Genomic_DNA"/>
</dbReference>
<feature type="transmembrane region" description="Helical" evidence="1">
    <location>
        <begin position="21"/>
        <end position="41"/>
    </location>
</feature>
<keyword evidence="1" id="KW-0472">Membrane</keyword>
<gene>
    <name evidence="2" type="ORF">MNBD_GAMMA22-1595</name>
</gene>
<keyword evidence="1" id="KW-1133">Transmembrane helix</keyword>
<evidence type="ECO:0000313" key="2">
    <source>
        <dbReference type="EMBL" id="VAW98641.1"/>
    </source>
</evidence>
<proteinExistence type="predicted"/>
<organism evidence="2">
    <name type="scientific">hydrothermal vent metagenome</name>
    <dbReference type="NCBI Taxonomy" id="652676"/>
    <lineage>
        <taxon>unclassified sequences</taxon>
        <taxon>metagenomes</taxon>
        <taxon>ecological metagenomes</taxon>
    </lineage>
</organism>
<protein>
    <recommendedName>
        <fullName evidence="3">DUF3592 domain-containing protein</fullName>
    </recommendedName>
</protein>
<name>A0A3B1A3J8_9ZZZZ</name>
<reference evidence="2" key="1">
    <citation type="submission" date="2018-06" db="EMBL/GenBank/DDBJ databases">
        <authorList>
            <person name="Zhirakovskaya E."/>
        </authorList>
    </citation>
    <scope>NUCLEOTIDE SEQUENCE</scope>
</reference>
<sequence length="281" mass="32299">MNSINRKVPKNTAITIIFGRKLTLTGWFVFAFLMIFGWGFGGHSDVSFLYFTGDIKVTTGRVIESDETNMEINERSVWVNTYEYIDDEGFEYLRNVYTTGYGMRSGQQLTVEYPVDYPKYGRVPGKRSAEFSSWLLLTYLLPLIGLSLVYFGIRRGLRDYKMLKSGIITKAKLVQKKATNTTVNDSRVYALTFEFKAQDQKTYQKMIKTHQTADFEDDEFERLFYDPSNPTVSTLVDDLAGDQELDDSGNIVILNPKLPLKPIVWPIICVAPHLWYFSTLL</sequence>
<keyword evidence="1" id="KW-0812">Transmembrane</keyword>